<comment type="caution">
    <text evidence="1">The sequence shown here is derived from an EMBL/GenBank/DDBJ whole genome shotgun (WGS) entry which is preliminary data.</text>
</comment>
<dbReference type="EMBL" id="MU858276">
    <property type="protein sequence ID" value="KAK4207750.1"/>
    <property type="molecule type" value="Genomic_DNA"/>
</dbReference>
<name>A0AAN6XW86_9PEZI</name>
<dbReference type="AlphaFoldDB" id="A0AAN6XW86"/>
<reference evidence="1" key="1">
    <citation type="journal article" date="2023" name="Mol. Phylogenet. Evol.">
        <title>Genome-scale phylogeny and comparative genomics of the fungal order Sordariales.</title>
        <authorList>
            <person name="Hensen N."/>
            <person name="Bonometti L."/>
            <person name="Westerberg I."/>
            <person name="Brannstrom I.O."/>
            <person name="Guillou S."/>
            <person name="Cros-Aarteil S."/>
            <person name="Calhoun S."/>
            <person name="Haridas S."/>
            <person name="Kuo A."/>
            <person name="Mondo S."/>
            <person name="Pangilinan J."/>
            <person name="Riley R."/>
            <person name="LaButti K."/>
            <person name="Andreopoulos B."/>
            <person name="Lipzen A."/>
            <person name="Chen C."/>
            <person name="Yan M."/>
            <person name="Daum C."/>
            <person name="Ng V."/>
            <person name="Clum A."/>
            <person name="Steindorff A."/>
            <person name="Ohm R.A."/>
            <person name="Martin F."/>
            <person name="Silar P."/>
            <person name="Natvig D.O."/>
            <person name="Lalanne C."/>
            <person name="Gautier V."/>
            <person name="Ament-Velasquez S.L."/>
            <person name="Kruys A."/>
            <person name="Hutchinson M.I."/>
            <person name="Powell A.J."/>
            <person name="Barry K."/>
            <person name="Miller A.N."/>
            <person name="Grigoriev I.V."/>
            <person name="Debuchy R."/>
            <person name="Gladieux P."/>
            <person name="Hiltunen Thoren M."/>
            <person name="Johannesson H."/>
        </authorList>
    </citation>
    <scope>NUCLEOTIDE SEQUENCE</scope>
    <source>
        <strain evidence="1">PSN293</strain>
    </source>
</reference>
<organism evidence="1 2">
    <name type="scientific">Rhypophila decipiens</name>
    <dbReference type="NCBI Taxonomy" id="261697"/>
    <lineage>
        <taxon>Eukaryota</taxon>
        <taxon>Fungi</taxon>
        <taxon>Dikarya</taxon>
        <taxon>Ascomycota</taxon>
        <taxon>Pezizomycotina</taxon>
        <taxon>Sordariomycetes</taxon>
        <taxon>Sordariomycetidae</taxon>
        <taxon>Sordariales</taxon>
        <taxon>Naviculisporaceae</taxon>
        <taxon>Rhypophila</taxon>
    </lineage>
</organism>
<dbReference type="PANTHER" id="PTHR35394:SF5">
    <property type="entry name" value="DUF3176 DOMAIN-CONTAINING PROTEIN"/>
    <property type="match status" value="1"/>
</dbReference>
<dbReference type="PANTHER" id="PTHR35394">
    <property type="entry name" value="DUF3176 DOMAIN-CONTAINING PROTEIN"/>
    <property type="match status" value="1"/>
</dbReference>
<dbReference type="Pfam" id="PF11374">
    <property type="entry name" value="DUF3176"/>
    <property type="match status" value="1"/>
</dbReference>
<reference evidence="1" key="2">
    <citation type="submission" date="2023-05" db="EMBL/GenBank/DDBJ databases">
        <authorList>
            <consortium name="Lawrence Berkeley National Laboratory"/>
            <person name="Steindorff A."/>
            <person name="Hensen N."/>
            <person name="Bonometti L."/>
            <person name="Westerberg I."/>
            <person name="Brannstrom I.O."/>
            <person name="Guillou S."/>
            <person name="Cros-Aarteil S."/>
            <person name="Calhoun S."/>
            <person name="Haridas S."/>
            <person name="Kuo A."/>
            <person name="Mondo S."/>
            <person name="Pangilinan J."/>
            <person name="Riley R."/>
            <person name="Labutti K."/>
            <person name="Andreopoulos B."/>
            <person name="Lipzen A."/>
            <person name="Chen C."/>
            <person name="Yanf M."/>
            <person name="Daum C."/>
            <person name="Ng V."/>
            <person name="Clum A."/>
            <person name="Ohm R."/>
            <person name="Martin F."/>
            <person name="Silar P."/>
            <person name="Natvig D."/>
            <person name="Lalanne C."/>
            <person name="Gautier V."/>
            <person name="Ament-Velasquez S.L."/>
            <person name="Kruys A."/>
            <person name="Hutchinson M.I."/>
            <person name="Powell A.J."/>
            <person name="Barry K."/>
            <person name="Miller A.N."/>
            <person name="Grigoriev I.V."/>
            <person name="Debuchy R."/>
            <person name="Gladieux P."/>
            <person name="Thoren M.H."/>
            <person name="Johannesson H."/>
        </authorList>
    </citation>
    <scope>NUCLEOTIDE SEQUENCE</scope>
    <source>
        <strain evidence="1">PSN293</strain>
    </source>
</reference>
<gene>
    <name evidence="1" type="ORF">QBC37DRAFT_454731</name>
</gene>
<accession>A0AAN6XW86</accession>
<evidence type="ECO:0000313" key="2">
    <source>
        <dbReference type="Proteomes" id="UP001301769"/>
    </source>
</evidence>
<keyword evidence="2" id="KW-1185">Reference proteome</keyword>
<sequence>MNPVVECLSQWKWNWFEHQQPLVDFDTFDKASRGFLGSVLLLKLLKWRHIATLGALVSILGIATTPLTQFLIEYPSHLVPLTPSSGFPNATTRSAQHYQSRVGLAGSWSLDLSNYVSSGLIHPTDSRIEQLSPVCPSGTCAWAPFESLALCAKVANITDRLIVTQVPYSTEADWTAWDSTADQDALRLNGSLAYNISFPQNTNNNDYFVTPVSYLVYSAPTTDSIAFGGTENSALTKARVAGYKLVWSDAGNVTYLNGNTTRSDPWRWQAFEVIYYACVNTYSMRVENGTAITTIQSSTYDVLSEDNTSAAVQINCTAPSLVSGGAQFTECTQDSRDPHQGVLTLRGSLGENFTADIRSLTLLGKHITQDSSGIWAWDGSEHMVVAGNNGLPTMADAVYGYKNDEEDTAEISQEAQSERIQNVADNLAVSISNG</sequence>
<dbReference type="Proteomes" id="UP001301769">
    <property type="component" value="Unassembled WGS sequence"/>
</dbReference>
<protein>
    <submittedName>
        <fullName evidence="1">Uncharacterized protein</fullName>
    </submittedName>
</protein>
<dbReference type="InterPro" id="IPR021514">
    <property type="entry name" value="DUF3176"/>
</dbReference>
<evidence type="ECO:0000313" key="1">
    <source>
        <dbReference type="EMBL" id="KAK4207750.1"/>
    </source>
</evidence>
<proteinExistence type="predicted"/>
<feature type="non-terminal residue" evidence="1">
    <location>
        <position position="434"/>
    </location>
</feature>